<name>A0A919ATY5_9PROT</name>
<dbReference type="SUPFAM" id="SSF53383">
    <property type="entry name" value="PLP-dependent transferases"/>
    <property type="match status" value="1"/>
</dbReference>
<evidence type="ECO:0000313" key="1">
    <source>
        <dbReference type="EMBL" id="GHF23605.1"/>
    </source>
</evidence>
<gene>
    <name evidence="1" type="ORF">GCM10017044_17710</name>
</gene>
<keyword evidence="2" id="KW-1185">Reference proteome</keyword>
<dbReference type="Proteomes" id="UP000630923">
    <property type="component" value="Unassembled WGS sequence"/>
</dbReference>
<accession>A0A919ATY5</accession>
<dbReference type="Gene3D" id="3.90.1150.10">
    <property type="entry name" value="Aspartate Aminotransferase, domain 1"/>
    <property type="match status" value="1"/>
</dbReference>
<reference evidence="1" key="2">
    <citation type="submission" date="2020-09" db="EMBL/GenBank/DDBJ databases">
        <authorList>
            <person name="Sun Q."/>
            <person name="Kim S."/>
        </authorList>
    </citation>
    <scope>NUCLEOTIDE SEQUENCE</scope>
    <source>
        <strain evidence="1">KCTC 42590</strain>
    </source>
</reference>
<dbReference type="EMBL" id="BNCI01000002">
    <property type="protein sequence ID" value="GHF23605.1"/>
    <property type="molecule type" value="Genomic_DNA"/>
</dbReference>
<dbReference type="RefSeq" id="WP_191252089.1">
    <property type="nucleotide sequence ID" value="NZ_BNCI01000002.1"/>
</dbReference>
<reference evidence="1" key="1">
    <citation type="journal article" date="2014" name="Int. J. Syst. Evol. Microbiol.">
        <title>Complete genome sequence of Corynebacterium casei LMG S-19264T (=DSM 44701T), isolated from a smear-ripened cheese.</title>
        <authorList>
            <consortium name="US DOE Joint Genome Institute (JGI-PGF)"/>
            <person name="Walter F."/>
            <person name="Albersmeier A."/>
            <person name="Kalinowski J."/>
            <person name="Ruckert C."/>
        </authorList>
    </citation>
    <scope>NUCLEOTIDE SEQUENCE</scope>
    <source>
        <strain evidence="1">KCTC 42590</strain>
    </source>
</reference>
<protein>
    <recommendedName>
        <fullName evidence="3">Aminotransferase class V domain-containing protein</fullName>
    </recommendedName>
</protein>
<dbReference type="AlphaFoldDB" id="A0A919ATY5"/>
<proteinExistence type="predicted"/>
<organism evidence="1 2">
    <name type="scientific">Kordiimonas sediminis</name>
    <dbReference type="NCBI Taxonomy" id="1735581"/>
    <lineage>
        <taxon>Bacteria</taxon>
        <taxon>Pseudomonadati</taxon>
        <taxon>Pseudomonadota</taxon>
        <taxon>Alphaproteobacteria</taxon>
        <taxon>Kordiimonadales</taxon>
        <taxon>Kordiimonadaceae</taxon>
        <taxon>Kordiimonas</taxon>
    </lineage>
</organism>
<evidence type="ECO:0008006" key="3">
    <source>
        <dbReference type="Google" id="ProtNLM"/>
    </source>
</evidence>
<evidence type="ECO:0000313" key="2">
    <source>
        <dbReference type="Proteomes" id="UP000630923"/>
    </source>
</evidence>
<dbReference type="InterPro" id="IPR015424">
    <property type="entry name" value="PyrdxlP-dep_Trfase"/>
</dbReference>
<dbReference type="InterPro" id="IPR015422">
    <property type="entry name" value="PyrdxlP-dep_Trfase_small"/>
</dbReference>
<comment type="caution">
    <text evidence="1">The sequence shown here is derived from an EMBL/GenBank/DDBJ whole genome shotgun (WGS) entry which is preliminary data.</text>
</comment>
<sequence>MTPLEDARCYGGITSFRLSGKNSIEENKALAEKLIMDHNIFTVHRVGLNSGSCIRVTPNVYNSTDDIDAFIHAIKAIAG</sequence>